<keyword evidence="2" id="KW-1185">Reference proteome</keyword>
<proteinExistence type="predicted"/>
<organism evidence="1 2">
    <name type="scientific">Rhamnella rubrinervis</name>
    <dbReference type="NCBI Taxonomy" id="2594499"/>
    <lineage>
        <taxon>Eukaryota</taxon>
        <taxon>Viridiplantae</taxon>
        <taxon>Streptophyta</taxon>
        <taxon>Embryophyta</taxon>
        <taxon>Tracheophyta</taxon>
        <taxon>Spermatophyta</taxon>
        <taxon>Magnoliopsida</taxon>
        <taxon>eudicotyledons</taxon>
        <taxon>Gunneridae</taxon>
        <taxon>Pentapetalae</taxon>
        <taxon>rosids</taxon>
        <taxon>fabids</taxon>
        <taxon>Rosales</taxon>
        <taxon>Rhamnaceae</taxon>
        <taxon>rhamnoid group</taxon>
        <taxon>Rhamneae</taxon>
        <taxon>Rhamnella</taxon>
    </lineage>
</organism>
<evidence type="ECO:0000313" key="2">
    <source>
        <dbReference type="Proteomes" id="UP000796880"/>
    </source>
</evidence>
<dbReference type="AlphaFoldDB" id="A0A8K0MTR3"/>
<dbReference type="Proteomes" id="UP000796880">
    <property type="component" value="Unassembled WGS sequence"/>
</dbReference>
<comment type="caution">
    <text evidence="1">The sequence shown here is derived from an EMBL/GenBank/DDBJ whole genome shotgun (WGS) entry which is preliminary data.</text>
</comment>
<evidence type="ECO:0000313" key="1">
    <source>
        <dbReference type="EMBL" id="KAF3457748.1"/>
    </source>
</evidence>
<accession>A0A8K0MTR3</accession>
<reference evidence="1" key="1">
    <citation type="submission" date="2020-03" db="EMBL/GenBank/DDBJ databases">
        <title>A high-quality chromosome-level genome assembly of a woody plant with both climbing and erect habits, Rhamnella rubrinervis.</title>
        <authorList>
            <person name="Lu Z."/>
            <person name="Yang Y."/>
            <person name="Zhu X."/>
            <person name="Sun Y."/>
        </authorList>
    </citation>
    <scope>NUCLEOTIDE SEQUENCE</scope>
    <source>
        <strain evidence="1">BYM</strain>
        <tissue evidence="1">Leaf</tissue>
    </source>
</reference>
<name>A0A8K0MTR3_9ROSA</name>
<dbReference type="EMBL" id="VOIH02000001">
    <property type="protein sequence ID" value="KAF3457748.1"/>
    <property type="molecule type" value="Genomic_DNA"/>
</dbReference>
<gene>
    <name evidence="1" type="ORF">FNV43_RR02407</name>
</gene>
<sequence length="102" mass="11225">MGTTQKLKSTKDEQSSSKKSYQILEGKYKTLEQSLYTEKNERLAAVTRTEVVELGLSHVGNELVINPSKMGPSTKVQGVGEVTKKVVEAVKAEKVAEDIEKN</sequence>
<protein>
    <submittedName>
        <fullName evidence="1">Uncharacterized protein</fullName>
    </submittedName>
</protein>